<proteinExistence type="predicted"/>
<reference evidence="1 2" key="2">
    <citation type="submission" date="2019-11" db="EMBL/GenBank/DDBJ databases">
        <title>A de novo genome assembly of a pear dwarfing rootstock.</title>
        <authorList>
            <person name="Wang F."/>
            <person name="Wang J."/>
            <person name="Li S."/>
            <person name="Zhang Y."/>
            <person name="Fang M."/>
            <person name="Ma L."/>
            <person name="Zhao Y."/>
            <person name="Jiang S."/>
        </authorList>
    </citation>
    <scope>NUCLEOTIDE SEQUENCE [LARGE SCALE GENOMIC DNA]</scope>
    <source>
        <strain evidence="1">S2</strain>
        <tissue evidence="1">Leaf</tissue>
    </source>
</reference>
<evidence type="ECO:0000313" key="1">
    <source>
        <dbReference type="EMBL" id="KAB2631814.1"/>
    </source>
</evidence>
<keyword evidence="2" id="KW-1185">Reference proteome</keyword>
<accession>A0A5N5I8C6</accession>
<evidence type="ECO:0000313" key="2">
    <source>
        <dbReference type="Proteomes" id="UP000327157"/>
    </source>
</evidence>
<reference evidence="1 2" key="1">
    <citation type="submission" date="2019-09" db="EMBL/GenBank/DDBJ databases">
        <authorList>
            <person name="Ou C."/>
        </authorList>
    </citation>
    <scope>NUCLEOTIDE SEQUENCE [LARGE SCALE GENOMIC DNA]</scope>
    <source>
        <strain evidence="1">S2</strain>
        <tissue evidence="1">Leaf</tissue>
    </source>
</reference>
<dbReference type="Proteomes" id="UP000327157">
    <property type="component" value="Unassembled WGS sequence"/>
</dbReference>
<comment type="caution">
    <text evidence="1">The sequence shown here is derived from an EMBL/GenBank/DDBJ whole genome shotgun (WGS) entry which is preliminary data.</text>
</comment>
<dbReference type="EMBL" id="SMOL01000142">
    <property type="protein sequence ID" value="KAB2631814.1"/>
    <property type="molecule type" value="Genomic_DNA"/>
</dbReference>
<organism evidence="1 2">
    <name type="scientific">Pyrus ussuriensis x Pyrus communis</name>
    <dbReference type="NCBI Taxonomy" id="2448454"/>
    <lineage>
        <taxon>Eukaryota</taxon>
        <taxon>Viridiplantae</taxon>
        <taxon>Streptophyta</taxon>
        <taxon>Embryophyta</taxon>
        <taxon>Tracheophyta</taxon>
        <taxon>Spermatophyta</taxon>
        <taxon>Magnoliopsida</taxon>
        <taxon>eudicotyledons</taxon>
        <taxon>Gunneridae</taxon>
        <taxon>Pentapetalae</taxon>
        <taxon>rosids</taxon>
        <taxon>fabids</taxon>
        <taxon>Rosales</taxon>
        <taxon>Rosaceae</taxon>
        <taxon>Amygdaloideae</taxon>
        <taxon>Maleae</taxon>
        <taxon>Pyrus</taxon>
    </lineage>
</organism>
<gene>
    <name evidence="1" type="ORF">D8674_038718</name>
</gene>
<sequence length="224" mass="25807">MNYLIKIVQALNEHQSGGDDQEEKEEQPKEACCAYFHEVPELYEDEEPFIPPKPYVPPIPFPGRYVKQKHDESLIDVLGETVPTYCLKVPYLECLEDDLLPFQEGKELKFDNETLLPSQTKEEDMVLHFIHKKRPKRHHNQVLVEIQRTIFKVPPKKPLLSTKVRRLDGLERVVRGAFLGPNGKVGKKVHFGAIWSSFGHGMDNLHMEQGGWTNLKIKRGQVCA</sequence>
<name>A0A5N5I8C6_9ROSA</name>
<dbReference type="AlphaFoldDB" id="A0A5N5I8C6"/>
<protein>
    <submittedName>
        <fullName evidence="1">Uncharacterized protein</fullName>
    </submittedName>
</protein>